<dbReference type="Pfam" id="PF08659">
    <property type="entry name" value="KR"/>
    <property type="match status" value="1"/>
</dbReference>
<dbReference type="InterPro" id="IPR013149">
    <property type="entry name" value="ADH-like_C"/>
</dbReference>
<dbReference type="SMART" id="SM00829">
    <property type="entry name" value="PKS_ER"/>
    <property type="match status" value="1"/>
</dbReference>
<evidence type="ECO:0000313" key="3">
    <source>
        <dbReference type="EMBL" id="CAF4199109.1"/>
    </source>
</evidence>
<comment type="caution">
    <text evidence="3">The sequence shown here is derived from an EMBL/GenBank/DDBJ whole genome shotgun (WGS) entry which is preliminary data.</text>
</comment>
<keyword evidence="1" id="KW-0808">Transferase</keyword>
<evidence type="ECO:0000259" key="2">
    <source>
        <dbReference type="SMART" id="SM00829"/>
    </source>
</evidence>
<organism evidence="3 4">
    <name type="scientific">Adineta steineri</name>
    <dbReference type="NCBI Taxonomy" id="433720"/>
    <lineage>
        <taxon>Eukaryota</taxon>
        <taxon>Metazoa</taxon>
        <taxon>Spiralia</taxon>
        <taxon>Gnathifera</taxon>
        <taxon>Rotifera</taxon>
        <taxon>Eurotatoria</taxon>
        <taxon>Bdelloidea</taxon>
        <taxon>Adinetida</taxon>
        <taxon>Adinetidae</taxon>
        <taxon>Adineta</taxon>
    </lineage>
</organism>
<dbReference type="Gene3D" id="3.40.50.720">
    <property type="entry name" value="NAD(P)-binding Rossmann-like Domain"/>
    <property type="match status" value="1"/>
</dbReference>
<feature type="non-terminal residue" evidence="3">
    <location>
        <position position="1"/>
    </location>
</feature>
<reference evidence="3" key="1">
    <citation type="submission" date="2021-02" db="EMBL/GenBank/DDBJ databases">
        <authorList>
            <person name="Nowell W R."/>
        </authorList>
    </citation>
    <scope>NUCLEOTIDE SEQUENCE</scope>
</reference>
<dbReference type="InterPro" id="IPR036291">
    <property type="entry name" value="NAD(P)-bd_dom_sf"/>
</dbReference>
<dbReference type="PANTHER" id="PTHR45681:SF6">
    <property type="entry name" value="POLYKETIDE SYNTHASE 37"/>
    <property type="match status" value="1"/>
</dbReference>
<dbReference type="AlphaFoldDB" id="A0A820BAE5"/>
<proteinExistence type="predicted"/>
<dbReference type="Pfam" id="PF00107">
    <property type="entry name" value="ADH_zinc_N"/>
    <property type="match status" value="1"/>
</dbReference>
<dbReference type="InterPro" id="IPR013154">
    <property type="entry name" value="ADH-like_N"/>
</dbReference>
<dbReference type="SUPFAM" id="SSF51735">
    <property type="entry name" value="NAD(P)-binding Rossmann-fold domains"/>
    <property type="match status" value="1"/>
</dbReference>
<gene>
    <name evidence="3" type="ORF">OKA104_LOCUS40888</name>
</gene>
<dbReference type="EMBL" id="CAJOAY010009163">
    <property type="protein sequence ID" value="CAF4199109.1"/>
    <property type="molecule type" value="Genomic_DNA"/>
</dbReference>
<dbReference type="Gene3D" id="3.90.180.10">
    <property type="entry name" value="Medium-chain alcohol dehydrogenases, catalytic domain"/>
    <property type="match status" value="1"/>
</dbReference>
<feature type="non-terminal residue" evidence="3">
    <location>
        <position position="823"/>
    </location>
</feature>
<accession>A0A820BAE5</accession>
<dbReference type="CDD" id="cd05195">
    <property type="entry name" value="enoyl_red"/>
    <property type="match status" value="1"/>
</dbReference>
<evidence type="ECO:0000256" key="1">
    <source>
        <dbReference type="ARBA" id="ARBA00022679"/>
    </source>
</evidence>
<dbReference type="PANTHER" id="PTHR45681">
    <property type="entry name" value="POLYKETIDE SYNTHASE 44-RELATED"/>
    <property type="match status" value="1"/>
</dbReference>
<dbReference type="InterPro" id="IPR011032">
    <property type="entry name" value="GroES-like_sf"/>
</dbReference>
<dbReference type="GO" id="GO:0016491">
    <property type="term" value="F:oxidoreductase activity"/>
    <property type="evidence" value="ECO:0007669"/>
    <property type="project" value="InterPro"/>
</dbReference>
<name>A0A820BAE5_9BILA</name>
<protein>
    <recommendedName>
        <fullName evidence="2">Enoyl reductase (ER) domain-containing protein</fullName>
    </recommendedName>
</protein>
<dbReference type="Gene3D" id="3.40.50.150">
    <property type="entry name" value="Vaccinia Virus protein VP39"/>
    <property type="match status" value="1"/>
</dbReference>
<dbReference type="InterPro" id="IPR050444">
    <property type="entry name" value="Polyketide_Synthase"/>
</dbReference>
<sequence>FHYANMDTTQLAQAEQIFETRLAGQTRLSITYDQTLDLFNTETLARLPVESFDVIFAANQLPRNEELAESLINLRRLLAPNGLLLLLELIGVPLYFDLILGLLDQWWSSFTNTRALNDIQQWVTVLKQIGGFTAITPIRSQYESTLIIAQKTMSHEILQTLDERKHQRWLLFGKNDVESLGKNMISFLPCTNYQFFDIRNSVTEIIRSTIEQIITTHTQVYIVFAWPLEQTLLDDDGDLAFKQHEEIMCSTLSLILQTIHTKSPHFHPFVFVITHHAQLNIGSDCNLITSPIIGLTRSLMIEYERHRLKLIDIQAPLTSINKPIFVRALIQHMMNSRYSNNTSEIVLHLSTNENQVKHITWHYERLQKSVVDNDNNEEEKSKLAQISIIPQRDADQKPFRICVPPSRFLSEITWTEEEREKELLPGMVEVRIHCVGINFRDVLKSRGLYPYTRTFAQSDENQPKVNQDTEPGSDFVGTIVRVDPTTTNFQVGDHVAGATSLGTYHSHIMINSKLIIRIPSDFPLTDEQLCGMPTPLLTVIYSLKYRVHLQAGQTVLIHAATGAAGQWCIQYCQYIGAHVIATAGTEEKRRFLREYYGIQHVFNSRDTTFVNHIREVLPQGVDVIVNSLSGNLLKESIKLLAYHGHFVEWGKRDIYHNSNLSMFQLRSDCSFHVIDFAGLLDHISPLISVMLEEAFDLFVQRKLRAVEPTVTYEPSQVIEALLRCNSGQVMGKTVFRISSSDQPLNIHKKQSNGLLKVVSDNTMFPSEVCNEGTILISGGFGGLGLTMSRWMIEKRGVKRIALMSRRTLIELEQPSNPQYDDWL</sequence>
<dbReference type="InterPro" id="IPR020843">
    <property type="entry name" value="ER"/>
</dbReference>
<dbReference type="GO" id="GO:0016740">
    <property type="term" value="F:transferase activity"/>
    <property type="evidence" value="ECO:0007669"/>
    <property type="project" value="UniProtKB-KW"/>
</dbReference>
<dbReference type="SUPFAM" id="SSF50129">
    <property type="entry name" value="GroES-like"/>
    <property type="match status" value="1"/>
</dbReference>
<dbReference type="InterPro" id="IPR013968">
    <property type="entry name" value="PKS_KR"/>
</dbReference>
<dbReference type="Pfam" id="PF08240">
    <property type="entry name" value="ADH_N"/>
    <property type="match status" value="1"/>
</dbReference>
<feature type="domain" description="Enoyl reductase (ER)" evidence="2">
    <location>
        <begin position="407"/>
        <end position="735"/>
    </location>
</feature>
<dbReference type="Proteomes" id="UP000663881">
    <property type="component" value="Unassembled WGS sequence"/>
</dbReference>
<evidence type="ECO:0000313" key="4">
    <source>
        <dbReference type="Proteomes" id="UP000663881"/>
    </source>
</evidence>
<dbReference type="SUPFAM" id="SSF53335">
    <property type="entry name" value="S-adenosyl-L-methionine-dependent methyltransferases"/>
    <property type="match status" value="1"/>
</dbReference>
<dbReference type="InterPro" id="IPR029063">
    <property type="entry name" value="SAM-dependent_MTases_sf"/>
</dbReference>